<dbReference type="EMBL" id="MDYN01000122">
    <property type="protein sequence ID" value="OQD76740.1"/>
    <property type="molecule type" value="Genomic_DNA"/>
</dbReference>
<dbReference type="AlphaFoldDB" id="A0A1V6PI53"/>
<dbReference type="STRING" id="416450.A0A1V6PI53"/>
<gene>
    <name evidence="1" type="ORF">PENANT_c122G10930</name>
</gene>
<evidence type="ECO:0000313" key="1">
    <source>
        <dbReference type="EMBL" id="OQD76740.1"/>
    </source>
</evidence>
<accession>A0A1V6PI53</accession>
<dbReference type="PANTHER" id="PTHR42037">
    <property type="match status" value="1"/>
</dbReference>
<dbReference type="OrthoDB" id="4851849at2759"/>
<keyword evidence="2" id="KW-1185">Reference proteome</keyword>
<dbReference type="PANTHER" id="PTHR42037:SF1">
    <property type="match status" value="1"/>
</dbReference>
<reference evidence="2" key="1">
    <citation type="journal article" date="2017" name="Nat. Microbiol.">
        <title>Global analysis of biosynthetic gene clusters reveals vast potential of secondary metabolite production in Penicillium species.</title>
        <authorList>
            <person name="Nielsen J.C."/>
            <person name="Grijseels S."/>
            <person name="Prigent S."/>
            <person name="Ji B."/>
            <person name="Dainat J."/>
            <person name="Nielsen K.F."/>
            <person name="Frisvad J.C."/>
            <person name="Workman M."/>
            <person name="Nielsen J."/>
        </authorList>
    </citation>
    <scope>NUCLEOTIDE SEQUENCE [LARGE SCALE GENOMIC DNA]</scope>
    <source>
        <strain evidence="2">IBT 31811</strain>
    </source>
</reference>
<sequence>MRPATLIKDLEIDPKRVGRPRLDPYQRLLGRFYEQLFLLNALGQTRGNHKTSSFELDAARARRRRFLQNLCFVCDFRKGGSTCTAIGLEELDTRYNFFVASNNEIDKIAAFLQNVLNVLRAVAHQAGTNDACTESEFFQLCIGFAAERIKEEGNCLRRNAKV</sequence>
<dbReference type="Proteomes" id="UP000191672">
    <property type="component" value="Unassembled WGS sequence"/>
</dbReference>
<protein>
    <submittedName>
        <fullName evidence="1">Uncharacterized protein</fullName>
    </submittedName>
</protein>
<evidence type="ECO:0000313" key="2">
    <source>
        <dbReference type="Proteomes" id="UP000191672"/>
    </source>
</evidence>
<proteinExistence type="predicted"/>
<organism evidence="1 2">
    <name type="scientific">Penicillium antarcticum</name>
    <dbReference type="NCBI Taxonomy" id="416450"/>
    <lineage>
        <taxon>Eukaryota</taxon>
        <taxon>Fungi</taxon>
        <taxon>Dikarya</taxon>
        <taxon>Ascomycota</taxon>
        <taxon>Pezizomycotina</taxon>
        <taxon>Eurotiomycetes</taxon>
        <taxon>Eurotiomycetidae</taxon>
        <taxon>Eurotiales</taxon>
        <taxon>Aspergillaceae</taxon>
        <taxon>Penicillium</taxon>
    </lineage>
</organism>
<name>A0A1V6PI53_9EURO</name>
<comment type="caution">
    <text evidence="1">The sequence shown here is derived from an EMBL/GenBank/DDBJ whole genome shotgun (WGS) entry which is preliminary data.</text>
</comment>